<name>A0A430K501_9FLAO</name>
<dbReference type="AlphaFoldDB" id="A0A430K501"/>
<dbReference type="EMBL" id="RQPJ01000003">
    <property type="protein sequence ID" value="RTE54114.1"/>
    <property type="molecule type" value="Genomic_DNA"/>
</dbReference>
<reference evidence="6 7" key="1">
    <citation type="submission" date="2018-11" db="EMBL/GenBank/DDBJ databases">
        <title>Arenibacter aquaticus sp.nov., a marine bacterium isolated from surface seawater in the South China Sea.</title>
        <authorList>
            <person name="Guo J."/>
            <person name="Sun J."/>
        </authorList>
    </citation>
    <scope>NUCLEOTIDE SEQUENCE [LARGE SCALE GENOMIC DNA]</scope>
    <source>
        <strain evidence="6 7">GUO666</strain>
    </source>
</reference>
<organism evidence="6 7">
    <name type="scientific">Arenibacter aquaticus</name>
    <dbReference type="NCBI Taxonomy" id="2489054"/>
    <lineage>
        <taxon>Bacteria</taxon>
        <taxon>Pseudomonadati</taxon>
        <taxon>Bacteroidota</taxon>
        <taxon>Flavobacteriia</taxon>
        <taxon>Flavobacteriales</taxon>
        <taxon>Flavobacteriaceae</taxon>
        <taxon>Arenibacter</taxon>
    </lineage>
</organism>
<proteinExistence type="predicted"/>
<dbReference type="OrthoDB" id="9806267at2"/>
<evidence type="ECO:0000313" key="7">
    <source>
        <dbReference type="Proteomes" id="UP000267585"/>
    </source>
</evidence>
<dbReference type="InterPro" id="IPR050695">
    <property type="entry name" value="N-acetylmuramoyl_amidase_3"/>
</dbReference>
<feature type="chain" id="PRO_5019459191" description="N-acetylmuramoyl-L-alanine amidase" evidence="4">
    <location>
        <begin position="23"/>
        <end position="219"/>
    </location>
</feature>
<gene>
    <name evidence="6" type="ORF">EHW67_09330</name>
</gene>
<dbReference type="GO" id="GO:0030288">
    <property type="term" value="C:outer membrane-bounded periplasmic space"/>
    <property type="evidence" value="ECO:0007669"/>
    <property type="project" value="TreeGrafter"/>
</dbReference>
<keyword evidence="4" id="KW-0732">Signal</keyword>
<keyword evidence="7" id="KW-1185">Reference proteome</keyword>
<dbReference type="PANTHER" id="PTHR30404">
    <property type="entry name" value="N-ACETYLMURAMOYL-L-ALANINE AMIDASE"/>
    <property type="match status" value="1"/>
</dbReference>
<dbReference type="GO" id="GO:0009253">
    <property type="term" value="P:peptidoglycan catabolic process"/>
    <property type="evidence" value="ECO:0007669"/>
    <property type="project" value="InterPro"/>
</dbReference>
<feature type="domain" description="MurNAc-LAA" evidence="5">
    <location>
        <begin position="92"/>
        <end position="208"/>
    </location>
</feature>
<evidence type="ECO:0000256" key="1">
    <source>
        <dbReference type="ARBA" id="ARBA00001561"/>
    </source>
</evidence>
<dbReference type="Proteomes" id="UP000267585">
    <property type="component" value="Unassembled WGS sequence"/>
</dbReference>
<comment type="caution">
    <text evidence="6">The sequence shown here is derived from an EMBL/GenBank/DDBJ whole genome shotgun (WGS) entry which is preliminary data.</text>
</comment>
<dbReference type="Pfam" id="PF01520">
    <property type="entry name" value="Amidase_3"/>
    <property type="match status" value="1"/>
</dbReference>
<dbReference type="EC" id="3.5.1.28" evidence="2"/>
<dbReference type="GO" id="GO:0008745">
    <property type="term" value="F:N-acetylmuramoyl-L-alanine amidase activity"/>
    <property type="evidence" value="ECO:0007669"/>
    <property type="project" value="UniProtKB-EC"/>
</dbReference>
<dbReference type="RefSeq" id="WP_126162102.1">
    <property type="nucleotide sequence ID" value="NZ_RQPJ01000003.1"/>
</dbReference>
<comment type="catalytic activity">
    <reaction evidence="1">
        <text>Hydrolyzes the link between N-acetylmuramoyl residues and L-amino acid residues in certain cell-wall glycopeptides.</text>
        <dbReference type="EC" id="3.5.1.28"/>
    </reaction>
</comment>
<evidence type="ECO:0000313" key="6">
    <source>
        <dbReference type="EMBL" id="RTE54114.1"/>
    </source>
</evidence>
<accession>A0A430K501</accession>
<evidence type="ECO:0000256" key="4">
    <source>
        <dbReference type="SAM" id="SignalP"/>
    </source>
</evidence>
<dbReference type="PANTHER" id="PTHR30404:SF0">
    <property type="entry name" value="N-ACETYLMURAMOYL-L-ALANINE AMIDASE AMIC"/>
    <property type="match status" value="1"/>
</dbReference>
<evidence type="ECO:0000256" key="3">
    <source>
        <dbReference type="ARBA" id="ARBA00022801"/>
    </source>
</evidence>
<evidence type="ECO:0000256" key="2">
    <source>
        <dbReference type="ARBA" id="ARBA00011901"/>
    </source>
</evidence>
<keyword evidence="3" id="KW-0378">Hydrolase</keyword>
<feature type="signal peptide" evidence="4">
    <location>
        <begin position="1"/>
        <end position="22"/>
    </location>
</feature>
<protein>
    <recommendedName>
        <fullName evidence="2">N-acetylmuramoyl-L-alanine amidase</fullName>
        <ecNumber evidence="2">3.5.1.28</ecNumber>
    </recommendedName>
</protein>
<dbReference type="Gene3D" id="3.40.630.40">
    <property type="entry name" value="Zn-dependent exopeptidases"/>
    <property type="match status" value="1"/>
</dbReference>
<dbReference type="SUPFAM" id="SSF53187">
    <property type="entry name" value="Zn-dependent exopeptidases"/>
    <property type="match status" value="1"/>
</dbReference>
<evidence type="ECO:0000259" key="5">
    <source>
        <dbReference type="SMART" id="SM00646"/>
    </source>
</evidence>
<dbReference type="SMART" id="SM00646">
    <property type="entry name" value="Ami_3"/>
    <property type="match status" value="1"/>
</dbReference>
<dbReference type="InterPro" id="IPR002508">
    <property type="entry name" value="MurNAc-LAA_cat"/>
</dbReference>
<sequence>MKRFRIVCLWICFALLGIITHAQESGGRIVVIDPGHGGVDSGAFGVNGIKEKDIVLEVVKEMIRLNKELFDNEIEFYLTRYNDTLISLGDRTKLAKSLKPDVFISIHCNQATRKSAQGIEVYVPRPDASTDKELLFKSEELAQRMLKEFRGSLDFKIRGLKYANFQVLRETKNICSAVLLELGFLSNREEAEHSRRKESVTGLAMVVLEVLNVFMRAHQ</sequence>
<dbReference type="CDD" id="cd02696">
    <property type="entry name" value="MurNAc-LAA"/>
    <property type="match status" value="1"/>
</dbReference>